<evidence type="ECO:0000256" key="1">
    <source>
        <dbReference type="SAM" id="Phobius"/>
    </source>
</evidence>
<dbReference type="AlphaFoldDB" id="A0A2T0R024"/>
<reference evidence="2 3" key="1">
    <citation type="submission" date="2018-03" db="EMBL/GenBank/DDBJ databases">
        <title>Genomic Encyclopedia of Archaeal and Bacterial Type Strains, Phase II (KMG-II): from individual species to whole genera.</title>
        <authorList>
            <person name="Goeker M."/>
        </authorList>
    </citation>
    <scope>NUCLEOTIDE SEQUENCE [LARGE SCALE GENOMIC DNA]</scope>
    <source>
        <strain evidence="2 3">DSM 19711</strain>
    </source>
</reference>
<sequence length="159" mass="17355">MTRDRAWPWFLLAVGGAVGTSWLADAAGWPTWVRALLFAAFVGVGGAVGGRRVRARLRRGEHGDTTFEAGVRALSPGTAGLRTSWRTAGAVVTGDGTLHWRGRELHHGRLEGSAPRRVTGRELLHLVPGWRVRTVTFDGGVRVEVALDPVFAKRLQSWR</sequence>
<accession>A0A2T0R024</accession>
<keyword evidence="1" id="KW-0812">Transmembrane</keyword>
<gene>
    <name evidence="2" type="ORF">CLV37_11041</name>
</gene>
<keyword evidence="3" id="KW-1185">Reference proteome</keyword>
<dbReference type="RefSeq" id="WP_170127360.1">
    <property type="nucleotide sequence ID" value="NZ_PVZF01000010.1"/>
</dbReference>
<evidence type="ECO:0000313" key="2">
    <source>
        <dbReference type="EMBL" id="PRY12481.1"/>
    </source>
</evidence>
<evidence type="ECO:0000313" key="3">
    <source>
        <dbReference type="Proteomes" id="UP000238083"/>
    </source>
</evidence>
<dbReference type="Proteomes" id="UP000238083">
    <property type="component" value="Unassembled WGS sequence"/>
</dbReference>
<comment type="caution">
    <text evidence="2">The sequence shown here is derived from an EMBL/GenBank/DDBJ whole genome shotgun (WGS) entry which is preliminary data.</text>
</comment>
<dbReference type="EMBL" id="PVZF01000010">
    <property type="protein sequence ID" value="PRY12481.1"/>
    <property type="molecule type" value="Genomic_DNA"/>
</dbReference>
<proteinExistence type="predicted"/>
<keyword evidence="1" id="KW-0472">Membrane</keyword>
<name>A0A2T0R024_9ACTN</name>
<protein>
    <submittedName>
        <fullName evidence="2">Uncharacterized protein</fullName>
    </submittedName>
</protein>
<feature type="transmembrane region" description="Helical" evidence="1">
    <location>
        <begin position="36"/>
        <end position="53"/>
    </location>
</feature>
<organism evidence="2 3">
    <name type="scientific">Kineococcus rhizosphaerae</name>
    <dbReference type="NCBI Taxonomy" id="559628"/>
    <lineage>
        <taxon>Bacteria</taxon>
        <taxon>Bacillati</taxon>
        <taxon>Actinomycetota</taxon>
        <taxon>Actinomycetes</taxon>
        <taxon>Kineosporiales</taxon>
        <taxon>Kineosporiaceae</taxon>
        <taxon>Kineococcus</taxon>
    </lineage>
</organism>
<keyword evidence="1" id="KW-1133">Transmembrane helix</keyword>